<dbReference type="SMART" id="SM00864">
    <property type="entry name" value="Tubulin"/>
    <property type="match status" value="1"/>
</dbReference>
<feature type="compositionally biased region" description="Polar residues" evidence="15">
    <location>
        <begin position="615"/>
        <end position="638"/>
    </location>
</feature>
<feature type="compositionally biased region" description="Polar residues" evidence="15">
    <location>
        <begin position="1009"/>
        <end position="1019"/>
    </location>
</feature>
<keyword evidence="9" id="KW-0547">Nucleotide-binding</keyword>
<organism evidence="17 18">
    <name type="scientific">Metarhizium rileyi (strain RCEF 4871)</name>
    <name type="common">Nomuraea rileyi</name>
    <dbReference type="NCBI Taxonomy" id="1649241"/>
    <lineage>
        <taxon>Eukaryota</taxon>
        <taxon>Fungi</taxon>
        <taxon>Dikarya</taxon>
        <taxon>Ascomycota</taxon>
        <taxon>Pezizomycotina</taxon>
        <taxon>Sordariomycetes</taxon>
        <taxon>Hypocreomycetidae</taxon>
        <taxon>Hypocreales</taxon>
        <taxon>Clavicipitaceae</taxon>
        <taxon>Metarhizium</taxon>
    </lineage>
</organism>
<evidence type="ECO:0000256" key="9">
    <source>
        <dbReference type="ARBA" id="ARBA00022741"/>
    </source>
</evidence>
<evidence type="ECO:0000256" key="3">
    <source>
        <dbReference type="ARBA" id="ARBA00009636"/>
    </source>
</evidence>
<dbReference type="InterPro" id="IPR003008">
    <property type="entry name" value="Tubulin_FtsZ_GTPase"/>
</dbReference>
<feature type="region of interest" description="Disordered" evidence="15">
    <location>
        <begin position="792"/>
        <end position="839"/>
    </location>
</feature>
<comment type="function">
    <text evidence="14">Tubulin is the major constituent of microtubules, a cylinder consisting of laterally associated linear protofilaments composed of alpha- and beta-tubulin heterodimers. Microtubules grow by the addition of GTP-tubulin dimers to the microtubule end, where a stabilizing cap forms. Below the cap, tubulin dimers are in GDP-bound state, owing to GTPase activity of alpha-tubulin.</text>
</comment>
<dbReference type="CDD" id="cd02188">
    <property type="entry name" value="gamma_tubulin"/>
    <property type="match status" value="1"/>
</dbReference>
<dbReference type="Gene3D" id="3.30.1330.20">
    <property type="entry name" value="Tubulin/FtsZ, C-terminal domain"/>
    <property type="match status" value="1"/>
</dbReference>
<evidence type="ECO:0000313" key="18">
    <source>
        <dbReference type="Proteomes" id="UP000243498"/>
    </source>
</evidence>
<feature type="region of interest" description="Disordered" evidence="15">
    <location>
        <begin position="1653"/>
        <end position="1674"/>
    </location>
</feature>
<evidence type="ECO:0000256" key="14">
    <source>
        <dbReference type="ARBA" id="ARBA00034296"/>
    </source>
</evidence>
<dbReference type="InterPro" id="IPR011993">
    <property type="entry name" value="PH-like_dom_sf"/>
</dbReference>
<evidence type="ECO:0000256" key="12">
    <source>
        <dbReference type="ARBA" id="ARBA00023212"/>
    </source>
</evidence>
<feature type="domain" description="RanBD1" evidence="16">
    <location>
        <begin position="1090"/>
        <end position="1215"/>
    </location>
</feature>
<dbReference type="Proteomes" id="UP000243498">
    <property type="component" value="Unassembled WGS sequence"/>
</dbReference>
<name>A0A162LVZ1_METRR</name>
<dbReference type="PANTHER" id="PTHR11588">
    <property type="entry name" value="TUBULIN"/>
    <property type="match status" value="1"/>
</dbReference>
<dbReference type="EMBL" id="AZHC01000008">
    <property type="protein sequence ID" value="OAA45690.1"/>
    <property type="molecule type" value="Genomic_DNA"/>
</dbReference>
<evidence type="ECO:0000256" key="5">
    <source>
        <dbReference type="ARBA" id="ARBA00018848"/>
    </source>
</evidence>
<dbReference type="InterPro" id="IPR018316">
    <property type="entry name" value="Tubulin/FtsZ_2-layer-sand-dom"/>
</dbReference>
<feature type="compositionally biased region" description="Low complexity" evidence="15">
    <location>
        <begin position="940"/>
        <end position="953"/>
    </location>
</feature>
<proteinExistence type="inferred from homology"/>
<dbReference type="GO" id="GO:0007020">
    <property type="term" value="P:microtubule nucleation"/>
    <property type="evidence" value="ECO:0007669"/>
    <property type="project" value="InterPro"/>
</dbReference>
<feature type="compositionally biased region" description="Polar residues" evidence="15">
    <location>
        <begin position="1031"/>
        <end position="1040"/>
    </location>
</feature>
<evidence type="ECO:0000256" key="13">
    <source>
        <dbReference type="ARBA" id="ARBA00033229"/>
    </source>
</evidence>
<dbReference type="SUPFAM" id="SSF52490">
    <property type="entry name" value="Tubulin nucleotide-binding domain-like"/>
    <property type="match status" value="1"/>
</dbReference>
<dbReference type="InterPro" id="IPR036525">
    <property type="entry name" value="Tubulin/FtsZ_GTPase_sf"/>
</dbReference>
<feature type="region of interest" description="Disordered" evidence="15">
    <location>
        <begin position="262"/>
        <end position="385"/>
    </location>
</feature>
<evidence type="ECO:0000256" key="4">
    <source>
        <dbReference type="ARBA" id="ARBA00011747"/>
    </source>
</evidence>
<keyword evidence="10" id="KW-0460">Magnesium</keyword>
<dbReference type="PROSITE" id="PS00227">
    <property type="entry name" value="TUBULIN"/>
    <property type="match status" value="1"/>
</dbReference>
<dbReference type="Pfam" id="PF00638">
    <property type="entry name" value="Ran_BP1"/>
    <property type="match status" value="1"/>
</dbReference>
<dbReference type="PRINTS" id="PR01164">
    <property type="entry name" value="GAMMATUBULIN"/>
</dbReference>
<feature type="region of interest" description="Disordered" evidence="15">
    <location>
        <begin position="546"/>
        <end position="706"/>
    </location>
</feature>
<feature type="compositionally biased region" description="Low complexity" evidence="15">
    <location>
        <begin position="748"/>
        <end position="772"/>
    </location>
</feature>
<dbReference type="SUPFAM" id="SSF55307">
    <property type="entry name" value="Tubulin C-terminal domain-like"/>
    <property type="match status" value="1"/>
</dbReference>
<feature type="compositionally biased region" description="Polar residues" evidence="15">
    <location>
        <begin position="565"/>
        <end position="586"/>
    </location>
</feature>
<keyword evidence="6" id="KW-0963">Cytoplasm</keyword>
<dbReference type="Gene3D" id="2.30.29.30">
    <property type="entry name" value="Pleckstrin-homology domain (PH domain)/Phosphotyrosine-binding domain (PTB)"/>
    <property type="match status" value="1"/>
</dbReference>
<feature type="compositionally biased region" description="Low complexity" evidence="15">
    <location>
        <begin position="310"/>
        <end position="323"/>
    </location>
</feature>
<feature type="region of interest" description="Disordered" evidence="15">
    <location>
        <begin position="1106"/>
        <end position="1127"/>
    </location>
</feature>
<dbReference type="Pfam" id="PF03953">
    <property type="entry name" value="Tubulin_C"/>
    <property type="match status" value="1"/>
</dbReference>
<keyword evidence="18" id="KW-1185">Reference proteome</keyword>
<dbReference type="FunFam" id="3.30.1330.20:FF:000003">
    <property type="entry name" value="Tubulin gamma chain"/>
    <property type="match status" value="1"/>
</dbReference>
<keyword evidence="8" id="KW-0479">Metal-binding</keyword>
<dbReference type="GO" id="GO:0000278">
    <property type="term" value="P:mitotic cell cycle"/>
    <property type="evidence" value="ECO:0007669"/>
    <property type="project" value="UniProtKB-ARBA"/>
</dbReference>
<evidence type="ECO:0000256" key="15">
    <source>
        <dbReference type="SAM" id="MobiDB-lite"/>
    </source>
</evidence>
<dbReference type="PROSITE" id="PS50196">
    <property type="entry name" value="RANBD1"/>
    <property type="match status" value="1"/>
</dbReference>
<feature type="region of interest" description="Disordered" evidence="15">
    <location>
        <begin position="1"/>
        <end position="66"/>
    </location>
</feature>
<feature type="compositionally biased region" description="Basic and acidic residues" evidence="15">
    <location>
        <begin position="588"/>
        <end position="604"/>
    </location>
</feature>
<dbReference type="GO" id="GO:0005874">
    <property type="term" value="C:microtubule"/>
    <property type="evidence" value="ECO:0007669"/>
    <property type="project" value="UniProtKB-KW"/>
</dbReference>
<evidence type="ECO:0000256" key="11">
    <source>
        <dbReference type="ARBA" id="ARBA00023134"/>
    </source>
</evidence>
<feature type="compositionally biased region" description="Polar residues" evidence="15">
    <location>
        <begin position="522"/>
        <end position="533"/>
    </location>
</feature>
<dbReference type="Gene3D" id="1.10.287.600">
    <property type="entry name" value="Helix hairpin bin"/>
    <property type="match status" value="1"/>
</dbReference>
<keyword evidence="12" id="KW-0206">Cytoskeleton</keyword>
<comment type="caution">
    <text evidence="17">The sequence shown here is derived from an EMBL/GenBank/DDBJ whole genome shotgun (WGS) entry which is preliminary data.</text>
</comment>
<reference evidence="17 18" key="1">
    <citation type="journal article" date="2016" name="Genome Biol. Evol.">
        <title>Divergent and convergent evolution of fungal pathogenicity.</title>
        <authorList>
            <person name="Shang Y."/>
            <person name="Xiao G."/>
            <person name="Zheng P."/>
            <person name="Cen K."/>
            <person name="Zhan S."/>
            <person name="Wang C."/>
        </authorList>
    </citation>
    <scope>NUCLEOTIDE SEQUENCE [LARGE SCALE GENOMIC DNA]</scope>
    <source>
        <strain evidence="17 18">RCEF 4871</strain>
    </source>
</reference>
<dbReference type="InterPro" id="IPR023123">
    <property type="entry name" value="Tubulin_C"/>
</dbReference>
<dbReference type="InterPro" id="IPR002454">
    <property type="entry name" value="Gamma_tubulin"/>
</dbReference>
<feature type="compositionally biased region" description="Low complexity" evidence="15">
    <location>
        <begin position="995"/>
        <end position="1007"/>
    </location>
</feature>
<dbReference type="STRING" id="1081105.A0A162LVZ1"/>
<dbReference type="InterPro" id="IPR037103">
    <property type="entry name" value="Tubulin/FtsZ-like_C"/>
</dbReference>
<comment type="cofactor">
    <cofactor evidence="1">
        <name>Mg(2+)</name>
        <dbReference type="ChEBI" id="CHEBI:18420"/>
    </cofactor>
</comment>
<dbReference type="GO" id="GO:0005525">
    <property type="term" value="F:GTP binding"/>
    <property type="evidence" value="ECO:0007669"/>
    <property type="project" value="UniProtKB-KW"/>
</dbReference>
<feature type="region of interest" description="Disordered" evidence="15">
    <location>
        <begin position="510"/>
        <end position="533"/>
    </location>
</feature>
<dbReference type="InterPro" id="IPR017975">
    <property type="entry name" value="Tubulin_CS"/>
</dbReference>
<dbReference type="PRINTS" id="PR01161">
    <property type="entry name" value="TUBULIN"/>
</dbReference>
<dbReference type="FunFam" id="1.10.287.600:FF:000004">
    <property type="entry name" value="Tubulin gamma chain"/>
    <property type="match status" value="1"/>
</dbReference>
<evidence type="ECO:0000256" key="2">
    <source>
        <dbReference type="ARBA" id="ARBA00004317"/>
    </source>
</evidence>
<dbReference type="Gene3D" id="3.40.50.1440">
    <property type="entry name" value="Tubulin/FtsZ, GTPase domain"/>
    <property type="match status" value="1"/>
</dbReference>
<dbReference type="GO" id="GO:0046872">
    <property type="term" value="F:metal ion binding"/>
    <property type="evidence" value="ECO:0007669"/>
    <property type="project" value="UniProtKB-KW"/>
</dbReference>
<evidence type="ECO:0000259" key="16">
    <source>
        <dbReference type="PROSITE" id="PS50196"/>
    </source>
</evidence>
<comment type="subcellular location">
    <subcellularLocation>
        <location evidence="2">Cytoplasm</location>
        <location evidence="2">Cytoskeleton</location>
        <location evidence="2">Microtubule organizing center</location>
        <location evidence="2">Spindle pole body</location>
    </subcellularLocation>
</comment>
<evidence type="ECO:0000256" key="10">
    <source>
        <dbReference type="ARBA" id="ARBA00022842"/>
    </source>
</evidence>
<dbReference type="GO" id="GO:0031122">
    <property type="term" value="P:cytoplasmic microtubule organization"/>
    <property type="evidence" value="ECO:0007669"/>
    <property type="project" value="InterPro"/>
</dbReference>
<evidence type="ECO:0000256" key="6">
    <source>
        <dbReference type="ARBA" id="ARBA00022490"/>
    </source>
</evidence>
<feature type="region of interest" description="Disordered" evidence="15">
    <location>
        <begin position="940"/>
        <end position="1068"/>
    </location>
</feature>
<dbReference type="OMA" id="AFGNMFS"/>
<evidence type="ECO:0000256" key="7">
    <source>
        <dbReference type="ARBA" id="ARBA00022701"/>
    </source>
</evidence>
<dbReference type="FunFam" id="3.40.50.1440:FF:000012">
    <property type="entry name" value="Tubulin gamma chain"/>
    <property type="match status" value="1"/>
</dbReference>
<feature type="compositionally biased region" description="Acidic residues" evidence="15">
    <location>
        <begin position="265"/>
        <end position="274"/>
    </location>
</feature>
<dbReference type="Pfam" id="PF00091">
    <property type="entry name" value="Tubulin"/>
    <property type="match status" value="1"/>
</dbReference>
<dbReference type="SMART" id="SM00160">
    <property type="entry name" value="RanBD"/>
    <property type="match status" value="1"/>
</dbReference>
<protein>
    <recommendedName>
        <fullName evidence="5">Tubulin gamma chain</fullName>
    </recommendedName>
    <alternativeName>
        <fullName evidence="13">Gamma-tubulin</fullName>
    </alternativeName>
</protein>
<gene>
    <name evidence="17" type="ORF">NOR_03479</name>
</gene>
<dbReference type="SUPFAM" id="SSF50729">
    <property type="entry name" value="PH domain-like"/>
    <property type="match status" value="1"/>
</dbReference>
<evidence type="ECO:0000256" key="8">
    <source>
        <dbReference type="ARBA" id="ARBA00022723"/>
    </source>
</evidence>
<evidence type="ECO:0000313" key="17">
    <source>
        <dbReference type="EMBL" id="OAA45690.1"/>
    </source>
</evidence>
<keyword evidence="11" id="KW-0342">GTP-binding</keyword>
<feature type="compositionally biased region" description="Polar residues" evidence="15">
    <location>
        <begin position="956"/>
        <end position="966"/>
    </location>
</feature>
<sequence>MVTFSIPGDDVVEATTNGTPRSRPPLPFAKRAHASASPFSNSSAKRLGTPHASSGTKLLTTRDDAPASSLNHNSIATARNIFRASAITDSPPSSTFSPSIPNSTMKKVFAPGATPEPSRVYRNSIAQATPRGMAAKTTTKELFPMRISSPPPELTGEVLTQKIPKEWNAKGSIYADQFLAHLCPPELDEEQRRQFFCVLDLRRLKYAANEIFARKDWKLNVINFAKEFEKSRSIILLRYGLYEFQNVKPSRDVLKRWRREHGLPEPEEEEDDEPTPSKNAASKKRKATEDHAETPTAKGKRRAVGDESEPVAVPVATTSTASAGKNKRKASVSEEQPAKMQKSTPSSAKSLLEKIANKTKPTGEPAPLPVAKPTSFGANKPATSSSLARSVLTNMKPLGTQAGPAGAGGNVFAYLSDASSAKNSGVDADAESESDSFQNDSQEAGQSDDAGVAASGAGDTGSQVVASLFDRVTRGKDGQPIRVEEKIETYEPELESEAVSEGVSEAVSEVVSDAVSEKPAVTDQTWNPSTTPIKFAPTSSAAAGGIFKYSGAAPGTSLSAPKAATASNTLGTAKQDSPVVNVSSPGVHTEEGSKDGSESDKENDSQPLKKGLFDTKSTAPPSSLIGSSFLQSKPSTMEASKATEAPKSTSGLVAAKPDAAKSSETTATKPSGLFGQAIKPTESTSSTLLGTKPAESGNTPTTEAPKPAASVFANAASSAPAPTTASAGSFFAPKPTSTAGTLFGSGGTTPTTQPQQPLFGATSGATTDSTAAKADAPKHIFSFGGSNAGTPASSALKPQFGMPLSPPSGNAGGNNMFGSPMKQDNPSPAKKTAFNGGSTGGDSAPLFKFGGGPAAAPTSNIFSASSAPAQTGSTASAAPPFGGVSSNTGFNSGGFNFSFGGASAGAASKGGFNNPFSSGGGNSAPTVAAPGSGATFSFGAGSAPTGTGTSSPFQFGGSSNNASTATGPGGLAFGANQVTNKAAPPFGGASGSGGASSFNFSAGGAAPQGTGSVFGSNQAVAAFNLQPPAGGSTTTGTNSPLYFGGGSSLATTPAAGTPEPPSQADTAKDGEIINEDGEKHEQINLADGVNDDEEVRHEMRAKVLKFVPASEKSDEDKPKSKSPWATQGVGQLRLLQHKETKLVRLLLRAEPRGHVALNRALLPNLTYKADDKYVKLTTSNEKGDGLETWMIQVKTKDLAEELAKSLEKNKEANETEIITIQAGQCGNSIGSQFWQQLCLEHGISQDGNLEDFATEGGDRKDVFYYQSDDTRYIPRAILIDLEPRVINGIQTGPYKNIYNPENFYVGKNGMGAANNWGDGYQSGEAVCEDIMEMIDREADGSDSLEGFMMLHSIAGGTGSGLGSFLLERLNDRFPKKIIQTYSVFPDTTNSGDVVVHPYNSILSMRRLTQNADSVVVLDNGALSHIAADRLHVQEPSFGQTNQLVATVMSASTTTLRYPGYMHNDLVSILASLIPTPRCHFLMTAYTPFTGDQVEQAKTVRKTTVLDVMRRLLQPKNRMVSTVPGKKSCYISILNVIQGEVDPTDVHKSLLRIRERRLATFIPWGPASIQVALTKRSPYIPMSHRVSGLMLANHTSIATLFKRIVKQYDGMRKRNAFMEGYKKTAPFAENLNEFDEAREVVADLISEYEAAEDADYLSPGNGEAATSAETDRRTG</sequence>
<feature type="region of interest" description="Disordered" evidence="15">
    <location>
        <begin position="738"/>
        <end position="772"/>
    </location>
</feature>
<comment type="subunit">
    <text evidence="4">Dimer of alpha and beta chains. A typical microtubule is a hollow water-filled tube with an outer diameter of 25 nm and an inner diameter of 15 nM. Alpha-beta heterodimers associate head-to-tail to form protofilaments running lengthwise along the microtubule wall with the beta-tubulin subunit facing the microtubule plus end conferring a structural polarity. Microtubules usually have 13 protofilaments but different protofilament numbers can be found in some organisms and specialized cells.</text>
</comment>
<dbReference type="CDD" id="cd13170">
    <property type="entry name" value="RanBD_NUP50"/>
    <property type="match status" value="1"/>
</dbReference>
<accession>A0A162LVZ1</accession>
<comment type="similarity">
    <text evidence="3">Belongs to the tubulin family.</text>
</comment>
<dbReference type="GO" id="GO:0000930">
    <property type="term" value="C:gamma-tubulin complex"/>
    <property type="evidence" value="ECO:0007669"/>
    <property type="project" value="InterPro"/>
</dbReference>
<feature type="region of interest" description="Disordered" evidence="15">
    <location>
        <begin position="420"/>
        <end position="459"/>
    </location>
</feature>
<dbReference type="InterPro" id="IPR000217">
    <property type="entry name" value="Tubulin"/>
</dbReference>
<dbReference type="OrthoDB" id="10249382at2759"/>
<evidence type="ECO:0000256" key="1">
    <source>
        <dbReference type="ARBA" id="ARBA00001946"/>
    </source>
</evidence>
<keyword evidence="7" id="KW-0493">Microtubule</keyword>
<feature type="compositionally biased region" description="Low complexity" evidence="15">
    <location>
        <begin position="444"/>
        <end position="459"/>
    </location>
</feature>
<dbReference type="GO" id="GO:0005816">
    <property type="term" value="C:spindle pole body"/>
    <property type="evidence" value="ECO:0007669"/>
    <property type="project" value="UniProtKB-SubCell"/>
</dbReference>
<dbReference type="InterPro" id="IPR008280">
    <property type="entry name" value="Tub_FtsZ_C"/>
</dbReference>
<dbReference type="InterPro" id="IPR000156">
    <property type="entry name" value="Ran_bind_dom"/>
</dbReference>
<dbReference type="SMART" id="SM00865">
    <property type="entry name" value="Tubulin_C"/>
    <property type="match status" value="1"/>
</dbReference>